<dbReference type="SUPFAM" id="SSF47240">
    <property type="entry name" value="Ferritin-like"/>
    <property type="match status" value="1"/>
</dbReference>
<dbReference type="Pfam" id="PF13668">
    <property type="entry name" value="Ferritin_2"/>
    <property type="match status" value="1"/>
</dbReference>
<gene>
    <name evidence="1" type="ORF">plasmid201_080</name>
</gene>
<sequence length="191" mass="19538">MIDIPSSSRRAVLTRGVTTLSAAGLVALLGGGVPAAARQADRPAQDVQLLNAALALEHEGIAAYQIAAQSGLLSADVLKVGITFQSHHKTHRDDLAAAIGRLGGVAATSKSIADYAASLGAGALKTQADVLKLALRLERGAANAYLGIIPSLQATEFHLLSARLAGDEAFHAAILGNVLNEPIPQQAPIFG</sequence>
<dbReference type="InterPro" id="IPR006311">
    <property type="entry name" value="TAT_signal"/>
</dbReference>
<proteinExistence type="predicted"/>
<protein>
    <submittedName>
        <fullName evidence="1">Putative exported protein</fullName>
    </submittedName>
</protein>
<keyword evidence="1" id="KW-0614">Plasmid</keyword>
<dbReference type="CDD" id="cd00657">
    <property type="entry name" value="Ferritin_like"/>
    <property type="match status" value="1"/>
</dbReference>
<dbReference type="AlphaFoldDB" id="A0A0D4ZZ93"/>
<geneLocation type="plasmid" evidence="1">
    <name>201</name>
</geneLocation>
<reference evidence="1" key="1">
    <citation type="submission" date="2014-06" db="EMBL/GenBank/DDBJ databases">
        <title>Molecular and ecological studies on carbamate pesticide degrading bacteria isolated from agricultural soils.</title>
        <authorList>
            <person name="Kim D.-U."/>
            <person name="Ka J.-O."/>
        </authorList>
    </citation>
    <scope>NUCLEOTIDE SEQUENCE</scope>
    <source>
        <strain evidence="1">NS2</strain>
        <plasmid evidence="1">201</plasmid>
    </source>
</reference>
<organism evidence="1">
    <name type="scientific">Sphingomonas sp. NS2</name>
    <dbReference type="NCBI Taxonomy" id="908605"/>
    <lineage>
        <taxon>Bacteria</taxon>
        <taxon>Pseudomonadati</taxon>
        <taxon>Pseudomonadota</taxon>
        <taxon>Alphaproteobacteria</taxon>
        <taxon>Sphingomonadales</taxon>
        <taxon>Sphingomonadaceae</taxon>
        <taxon>Sphingomonas</taxon>
    </lineage>
</organism>
<name>A0A0D4ZZ93_9SPHN</name>
<dbReference type="EMBL" id="KM017070">
    <property type="protein sequence ID" value="AJW29268.1"/>
    <property type="molecule type" value="Genomic_DNA"/>
</dbReference>
<dbReference type="PROSITE" id="PS51318">
    <property type="entry name" value="TAT"/>
    <property type="match status" value="1"/>
</dbReference>
<accession>A0A0D4ZZ93</accession>
<evidence type="ECO:0000313" key="1">
    <source>
        <dbReference type="EMBL" id="AJW29268.1"/>
    </source>
</evidence>
<dbReference type="Gene3D" id="1.20.1260.10">
    <property type="match status" value="1"/>
</dbReference>
<dbReference type="InterPro" id="IPR009078">
    <property type="entry name" value="Ferritin-like_SF"/>
</dbReference>
<dbReference type="InterPro" id="IPR012347">
    <property type="entry name" value="Ferritin-like"/>
</dbReference>